<proteinExistence type="predicted"/>
<evidence type="ECO:0000313" key="1">
    <source>
        <dbReference type="EnsemblPlants" id="Bo1g087410.1"/>
    </source>
</evidence>
<accession>A0A0D3A9W8</accession>
<dbReference type="AlphaFoldDB" id="A0A0D3A9W8"/>
<protein>
    <submittedName>
        <fullName evidence="1">Uncharacterized protein</fullName>
    </submittedName>
</protein>
<dbReference type="Gramene" id="Bo1g087410.1">
    <property type="protein sequence ID" value="Bo1g087410.1"/>
    <property type="gene ID" value="Bo1g087410"/>
</dbReference>
<sequence length="383" mass="43426">SLWAVFRLEAFITASFDKERTFRGFTVKTRTHGLMSYRRFGRARSLRSDRMLGHYVATELWLELGRYVATEWNMRSVAASAVCKSCGISEDDRILTKRQILGSRIKRVDSRFFRKAFRKEESISKKYLSKKVSTFSSSGILMLTLLQPFSCFAMLQGFSLSPAFEKRSCLTTDVRSQNCCSCLDANNLICDREIWTEPPSGGKRLFVHDATSILEFSSSQMFSMLFRGSLGTTETKRNALVNEVSPFAVGAVAAGVVLPALLQTTTLSFVFPDIVLIKRFVAEKVPDICQTTRQAIRTRNYRPKEIRNRKREQKEFYSESAYERYNKVEALATRAVGEILSSNNLRLQNLVESQLEITKTESCLIALSAKFALKKCLSSMPLA</sequence>
<organism evidence="1 2">
    <name type="scientific">Brassica oleracea var. oleracea</name>
    <dbReference type="NCBI Taxonomy" id="109376"/>
    <lineage>
        <taxon>Eukaryota</taxon>
        <taxon>Viridiplantae</taxon>
        <taxon>Streptophyta</taxon>
        <taxon>Embryophyta</taxon>
        <taxon>Tracheophyta</taxon>
        <taxon>Spermatophyta</taxon>
        <taxon>Magnoliopsida</taxon>
        <taxon>eudicotyledons</taxon>
        <taxon>Gunneridae</taxon>
        <taxon>Pentapetalae</taxon>
        <taxon>rosids</taxon>
        <taxon>malvids</taxon>
        <taxon>Brassicales</taxon>
        <taxon>Brassicaceae</taxon>
        <taxon>Brassiceae</taxon>
        <taxon>Brassica</taxon>
    </lineage>
</organism>
<dbReference type="Proteomes" id="UP000032141">
    <property type="component" value="Chromosome C1"/>
</dbReference>
<dbReference type="EnsemblPlants" id="Bo1g087410.1">
    <property type="protein sequence ID" value="Bo1g087410.1"/>
    <property type="gene ID" value="Bo1g087410"/>
</dbReference>
<reference evidence="1 2" key="1">
    <citation type="journal article" date="2014" name="Genome Biol.">
        <title>Transcriptome and methylome profiling reveals relics of genome dominance in the mesopolyploid Brassica oleracea.</title>
        <authorList>
            <person name="Parkin I.A."/>
            <person name="Koh C."/>
            <person name="Tang H."/>
            <person name="Robinson S.J."/>
            <person name="Kagale S."/>
            <person name="Clarke W.E."/>
            <person name="Town C.D."/>
            <person name="Nixon J."/>
            <person name="Krishnakumar V."/>
            <person name="Bidwell S.L."/>
            <person name="Denoeud F."/>
            <person name="Belcram H."/>
            <person name="Links M.G."/>
            <person name="Just J."/>
            <person name="Clarke C."/>
            <person name="Bender T."/>
            <person name="Huebert T."/>
            <person name="Mason A.S."/>
            <person name="Pires J.C."/>
            <person name="Barker G."/>
            <person name="Moore J."/>
            <person name="Walley P.G."/>
            <person name="Manoli S."/>
            <person name="Batley J."/>
            <person name="Edwards D."/>
            <person name="Nelson M.N."/>
            <person name="Wang X."/>
            <person name="Paterson A.H."/>
            <person name="King G."/>
            <person name="Bancroft I."/>
            <person name="Chalhoub B."/>
            <person name="Sharpe A.G."/>
        </authorList>
    </citation>
    <scope>NUCLEOTIDE SEQUENCE</scope>
    <source>
        <strain evidence="1 2">cv. TO1000</strain>
    </source>
</reference>
<name>A0A0D3A9W8_BRAOL</name>
<dbReference type="HOGENOM" id="CLU_722776_0_0_1"/>
<keyword evidence="2" id="KW-1185">Reference proteome</keyword>
<reference evidence="1" key="2">
    <citation type="submission" date="2015-03" db="UniProtKB">
        <authorList>
            <consortium name="EnsemblPlants"/>
        </authorList>
    </citation>
    <scope>IDENTIFICATION</scope>
</reference>
<evidence type="ECO:0000313" key="2">
    <source>
        <dbReference type="Proteomes" id="UP000032141"/>
    </source>
</evidence>